<accession>A0A0F9QAC3</accession>
<comment type="caution">
    <text evidence="1">The sequence shown here is derived from an EMBL/GenBank/DDBJ whole genome shotgun (WGS) entry which is preliminary data.</text>
</comment>
<gene>
    <name evidence="1" type="ORF">LCGC14_1119210</name>
</gene>
<dbReference type="AlphaFoldDB" id="A0A0F9QAC3"/>
<sequence>MNNIQSDCGEPVNNYLQKILRGQPINYEAFLKKLPEPFRRRHREMFAPEKVQANRWVVTILDEAAFSALQKVVAVPVSRVDAAKKGNSHRHGTDVSFLLAYHQGLPSSRPDVVVIGGDSVDIGFERAPCVLVVENERNFYCYREMLTFASELLGRQLDLGTCDVVLGGGNRITRAVVLEWLGGYDDVFCAFDCDAGGLQMFSTVSAALGTTAEFVQPTNWQPWLTCFNKIPDSTERFTKALSLAEDLGFMSLAQAFRATGKFMEQEVILDE</sequence>
<evidence type="ECO:0008006" key="2">
    <source>
        <dbReference type="Google" id="ProtNLM"/>
    </source>
</evidence>
<evidence type="ECO:0000313" key="1">
    <source>
        <dbReference type="EMBL" id="KKN02288.1"/>
    </source>
</evidence>
<organism evidence="1">
    <name type="scientific">marine sediment metagenome</name>
    <dbReference type="NCBI Taxonomy" id="412755"/>
    <lineage>
        <taxon>unclassified sequences</taxon>
        <taxon>metagenomes</taxon>
        <taxon>ecological metagenomes</taxon>
    </lineage>
</organism>
<reference evidence="1" key="1">
    <citation type="journal article" date="2015" name="Nature">
        <title>Complex archaea that bridge the gap between prokaryotes and eukaryotes.</title>
        <authorList>
            <person name="Spang A."/>
            <person name="Saw J.H."/>
            <person name="Jorgensen S.L."/>
            <person name="Zaremba-Niedzwiedzka K."/>
            <person name="Martijn J."/>
            <person name="Lind A.E."/>
            <person name="van Eijk R."/>
            <person name="Schleper C."/>
            <person name="Guy L."/>
            <person name="Ettema T.J."/>
        </authorList>
    </citation>
    <scope>NUCLEOTIDE SEQUENCE</scope>
</reference>
<protein>
    <recommendedName>
        <fullName evidence="2">Wadjet protein JetD C-terminal domain-containing protein</fullName>
    </recommendedName>
</protein>
<proteinExistence type="predicted"/>
<dbReference type="EMBL" id="LAZR01005165">
    <property type="protein sequence ID" value="KKN02288.1"/>
    <property type="molecule type" value="Genomic_DNA"/>
</dbReference>
<name>A0A0F9QAC3_9ZZZZ</name>